<evidence type="ECO:0000256" key="2">
    <source>
        <dbReference type="ARBA" id="ARBA00023015"/>
    </source>
</evidence>
<name>A0A1I4YZD0_9GAMM</name>
<dbReference type="NCBIfam" id="TIGR02937">
    <property type="entry name" value="sigma70-ECF"/>
    <property type="match status" value="1"/>
</dbReference>
<dbReference type="SUPFAM" id="SSF88946">
    <property type="entry name" value="Sigma2 domain of RNA polymerase sigma factors"/>
    <property type="match status" value="1"/>
</dbReference>
<feature type="region of interest" description="Disordered" evidence="5">
    <location>
        <begin position="1"/>
        <end position="44"/>
    </location>
</feature>
<dbReference type="Pfam" id="PF08281">
    <property type="entry name" value="Sigma70_r4_2"/>
    <property type="match status" value="1"/>
</dbReference>
<evidence type="ECO:0000256" key="3">
    <source>
        <dbReference type="ARBA" id="ARBA00023082"/>
    </source>
</evidence>
<dbReference type="InterPro" id="IPR039425">
    <property type="entry name" value="RNA_pol_sigma-70-like"/>
</dbReference>
<feature type="compositionally biased region" description="Basic and acidic residues" evidence="5">
    <location>
        <begin position="13"/>
        <end position="22"/>
    </location>
</feature>
<evidence type="ECO:0000256" key="4">
    <source>
        <dbReference type="ARBA" id="ARBA00023163"/>
    </source>
</evidence>
<dbReference type="STRING" id="578942.SAMN05216289_12135"/>
<evidence type="ECO:0000259" key="6">
    <source>
        <dbReference type="Pfam" id="PF04542"/>
    </source>
</evidence>
<keyword evidence="4" id="KW-0804">Transcription</keyword>
<dbReference type="GO" id="GO:0003677">
    <property type="term" value="F:DNA binding"/>
    <property type="evidence" value="ECO:0007669"/>
    <property type="project" value="InterPro"/>
</dbReference>
<evidence type="ECO:0000313" key="9">
    <source>
        <dbReference type="Proteomes" id="UP000198575"/>
    </source>
</evidence>
<dbReference type="InterPro" id="IPR014284">
    <property type="entry name" value="RNA_pol_sigma-70_dom"/>
</dbReference>
<dbReference type="InterPro" id="IPR013324">
    <property type="entry name" value="RNA_pol_sigma_r3/r4-like"/>
</dbReference>
<dbReference type="Gene3D" id="1.10.10.10">
    <property type="entry name" value="Winged helix-like DNA-binding domain superfamily/Winged helix DNA-binding domain"/>
    <property type="match status" value="1"/>
</dbReference>
<dbReference type="Pfam" id="PF04542">
    <property type="entry name" value="Sigma70_r2"/>
    <property type="match status" value="1"/>
</dbReference>
<comment type="similarity">
    <text evidence="1">Belongs to the sigma-70 factor family. ECF subfamily.</text>
</comment>
<dbReference type="CDD" id="cd06171">
    <property type="entry name" value="Sigma70_r4"/>
    <property type="match status" value="1"/>
</dbReference>
<dbReference type="InterPro" id="IPR013325">
    <property type="entry name" value="RNA_pol_sigma_r2"/>
</dbReference>
<gene>
    <name evidence="8" type="ORF">SAMN05216289_12135</name>
</gene>
<keyword evidence="9" id="KW-1185">Reference proteome</keyword>
<dbReference type="Proteomes" id="UP000198575">
    <property type="component" value="Unassembled WGS sequence"/>
</dbReference>
<proteinExistence type="inferred from homology"/>
<evidence type="ECO:0000313" key="8">
    <source>
        <dbReference type="EMBL" id="SFN43297.1"/>
    </source>
</evidence>
<sequence length="262" mass="29404">MHLYWPSPGADSVRAKRPDRPGQLHQGPAAQWRKAPDGARASGVRCTHPSRRVATLGHAGASSIAVNSSFCIDIPTRLITRIQRGELGAFEQVYRLFERPAWTLALRMIGNPEDAREVVHDAMLRVFDRARQFRGDSPFWGWVRRIVVNEALMRLRRDRTHVEQAYDETEQAHEADTSTPAPWAWTEARQLESALEALPALTRSVIWLYHVEGHTHPEIAEMTGKSVSFSKSQLARGTARLRELLGTCTPESPCSPTLMATP</sequence>
<feature type="domain" description="RNA polymerase sigma-70 region 2" evidence="6">
    <location>
        <begin position="94"/>
        <end position="159"/>
    </location>
</feature>
<dbReference type="InterPro" id="IPR036388">
    <property type="entry name" value="WH-like_DNA-bd_sf"/>
</dbReference>
<organism evidence="8 9">
    <name type="scientific">Dokdonella immobilis</name>
    <dbReference type="NCBI Taxonomy" id="578942"/>
    <lineage>
        <taxon>Bacteria</taxon>
        <taxon>Pseudomonadati</taxon>
        <taxon>Pseudomonadota</taxon>
        <taxon>Gammaproteobacteria</taxon>
        <taxon>Lysobacterales</taxon>
        <taxon>Rhodanobacteraceae</taxon>
        <taxon>Dokdonella</taxon>
    </lineage>
</organism>
<dbReference type="GO" id="GO:0016987">
    <property type="term" value="F:sigma factor activity"/>
    <property type="evidence" value="ECO:0007669"/>
    <property type="project" value="UniProtKB-KW"/>
</dbReference>
<dbReference type="GO" id="GO:0006352">
    <property type="term" value="P:DNA-templated transcription initiation"/>
    <property type="evidence" value="ECO:0007669"/>
    <property type="project" value="InterPro"/>
</dbReference>
<dbReference type="PANTHER" id="PTHR43133">
    <property type="entry name" value="RNA POLYMERASE ECF-TYPE SIGMA FACTO"/>
    <property type="match status" value="1"/>
</dbReference>
<reference evidence="8 9" key="1">
    <citation type="submission" date="2016-10" db="EMBL/GenBank/DDBJ databases">
        <authorList>
            <person name="de Groot N.N."/>
        </authorList>
    </citation>
    <scope>NUCLEOTIDE SEQUENCE [LARGE SCALE GENOMIC DNA]</scope>
    <source>
        <strain evidence="8 9">CGMCC 1.7659</strain>
    </source>
</reference>
<feature type="domain" description="RNA polymerase sigma factor 70 region 4 type 2" evidence="7">
    <location>
        <begin position="189"/>
        <end position="241"/>
    </location>
</feature>
<dbReference type="PANTHER" id="PTHR43133:SF46">
    <property type="entry name" value="RNA POLYMERASE SIGMA-70 FACTOR ECF SUBFAMILY"/>
    <property type="match status" value="1"/>
</dbReference>
<dbReference type="Gene3D" id="1.10.1740.10">
    <property type="match status" value="1"/>
</dbReference>
<evidence type="ECO:0000256" key="5">
    <source>
        <dbReference type="SAM" id="MobiDB-lite"/>
    </source>
</evidence>
<keyword evidence="3" id="KW-0731">Sigma factor</keyword>
<evidence type="ECO:0000259" key="7">
    <source>
        <dbReference type="Pfam" id="PF08281"/>
    </source>
</evidence>
<dbReference type="InterPro" id="IPR013249">
    <property type="entry name" value="RNA_pol_sigma70_r4_t2"/>
</dbReference>
<dbReference type="InterPro" id="IPR007627">
    <property type="entry name" value="RNA_pol_sigma70_r2"/>
</dbReference>
<dbReference type="AlphaFoldDB" id="A0A1I4YZD0"/>
<dbReference type="EMBL" id="FOVF01000021">
    <property type="protein sequence ID" value="SFN43297.1"/>
    <property type="molecule type" value="Genomic_DNA"/>
</dbReference>
<accession>A0A1I4YZD0</accession>
<dbReference type="OrthoDB" id="6236508at2"/>
<evidence type="ECO:0000256" key="1">
    <source>
        <dbReference type="ARBA" id="ARBA00010641"/>
    </source>
</evidence>
<protein>
    <submittedName>
        <fullName evidence="8">RNA polymerase sigma factor, sigma-70 family</fullName>
    </submittedName>
</protein>
<dbReference type="SUPFAM" id="SSF88659">
    <property type="entry name" value="Sigma3 and sigma4 domains of RNA polymerase sigma factors"/>
    <property type="match status" value="1"/>
</dbReference>
<keyword evidence="2" id="KW-0805">Transcription regulation</keyword>